<evidence type="ECO:0000259" key="10">
    <source>
        <dbReference type="Pfam" id="PF26594"/>
    </source>
</evidence>
<dbReference type="PANTHER" id="PTHR22648">
    <property type="entry name" value="TRANSCRIPTION TERMINATION FACTOR NUSA"/>
    <property type="match status" value="1"/>
</dbReference>
<reference evidence="14" key="2">
    <citation type="submission" date="2016-06" db="EMBL/GenBank/DDBJ databases">
        <authorList>
            <person name="Nicholson A.C."/>
        </authorList>
    </citation>
    <scope>NUCLEOTIDE SEQUENCE [LARGE SCALE GENOMIC DNA]</scope>
    <source>
        <strain evidence="14">E6809</strain>
    </source>
</reference>
<keyword evidence="5 7" id="KW-0805">Transcription regulation</keyword>
<evidence type="ECO:0000313" key="15">
    <source>
        <dbReference type="Proteomes" id="UP000189738"/>
    </source>
</evidence>
<dbReference type="InterPro" id="IPR009019">
    <property type="entry name" value="KH_sf_prok-type"/>
</dbReference>
<keyword evidence="3 7" id="KW-0889">Transcription antitermination</keyword>
<evidence type="ECO:0000313" key="14">
    <source>
        <dbReference type="EMBL" id="OPB51183.1"/>
    </source>
</evidence>
<evidence type="ECO:0000313" key="16">
    <source>
        <dbReference type="Proteomes" id="UP000190848"/>
    </source>
</evidence>
<reference evidence="12 15" key="1">
    <citation type="submission" date="2016-02" db="EMBL/GenBank/DDBJ databases">
        <authorList>
            <person name="Nicholson A.C."/>
            <person name="Humrighouse B.W."/>
            <person name="Loparev V."/>
            <person name="Emery B."/>
            <person name="Graziano J."/>
            <person name="McQuiston J.R."/>
        </authorList>
    </citation>
    <scope>NUCLEOTIDE SEQUENCE [LARGE SCALE GENOMIC DNA]</scope>
    <source>
        <strain evidence="12 15">E6809</strain>
    </source>
</reference>
<feature type="domain" description="NusA-like second KH" evidence="10">
    <location>
        <begin position="283"/>
        <end position="346"/>
    </location>
</feature>
<accession>A0A085CNG6</accession>
<dbReference type="GO" id="GO:0003700">
    <property type="term" value="F:DNA-binding transcription factor activity"/>
    <property type="evidence" value="ECO:0007669"/>
    <property type="project" value="InterPro"/>
</dbReference>
<comment type="function">
    <text evidence="7">Participates in both transcription termination and antitermination.</text>
</comment>
<protein>
    <recommendedName>
        <fullName evidence="7">Transcription termination/antitermination protein NusA</fullName>
    </recommendedName>
</protein>
<dbReference type="AlphaFoldDB" id="A0A085CNG6"/>
<evidence type="ECO:0000256" key="3">
    <source>
        <dbReference type="ARBA" id="ARBA00022814"/>
    </source>
</evidence>
<dbReference type="InterPro" id="IPR012340">
    <property type="entry name" value="NA-bd_OB-fold"/>
</dbReference>
<evidence type="ECO:0000313" key="17">
    <source>
        <dbReference type="Proteomes" id="UP001189000"/>
    </source>
</evidence>
<dbReference type="PANTHER" id="PTHR22648:SF0">
    <property type="entry name" value="TRANSCRIPTION TERMINATION_ANTITERMINATION PROTEIN NUSA"/>
    <property type="match status" value="1"/>
</dbReference>
<dbReference type="EMBL" id="MAHS01000004">
    <property type="protein sequence ID" value="OPB51183.1"/>
    <property type="molecule type" value="Genomic_DNA"/>
</dbReference>
<dbReference type="PROSITE" id="PS50084">
    <property type="entry name" value="KH_TYPE_1"/>
    <property type="match status" value="1"/>
</dbReference>
<evidence type="ECO:0000256" key="6">
    <source>
        <dbReference type="ARBA" id="ARBA00023163"/>
    </source>
</evidence>
<evidence type="ECO:0000313" key="13">
    <source>
        <dbReference type="EMBL" id="MDV3665704.1"/>
    </source>
</evidence>
<evidence type="ECO:0000259" key="8">
    <source>
        <dbReference type="Pfam" id="PF08529"/>
    </source>
</evidence>
<dbReference type="CDD" id="cd04455">
    <property type="entry name" value="S1_NusA"/>
    <property type="match status" value="1"/>
</dbReference>
<accession>A0A1T3EIY6</accession>
<keyword evidence="6 7" id="KW-0804">Transcription</keyword>
<dbReference type="InterPro" id="IPR036555">
    <property type="entry name" value="NusA_N_sf"/>
</dbReference>
<dbReference type="Gene3D" id="3.30.1480.10">
    <property type="entry name" value="NusA, N-terminal domain"/>
    <property type="match status" value="1"/>
</dbReference>
<accession>A0A102DPP2</accession>
<evidence type="ECO:0000256" key="1">
    <source>
        <dbReference type="ARBA" id="ARBA00022472"/>
    </source>
</evidence>
<organism evidence="13 17">
    <name type="scientific">Elizabethkingia anophelis</name>
    <dbReference type="NCBI Taxonomy" id="1117645"/>
    <lineage>
        <taxon>Bacteria</taxon>
        <taxon>Pseudomonadati</taxon>
        <taxon>Bacteroidota</taxon>
        <taxon>Flavobacteriia</taxon>
        <taxon>Flavobacteriales</taxon>
        <taxon>Weeksellaceae</taxon>
        <taxon>Elizabethkingia</taxon>
    </lineage>
</organism>
<evidence type="ECO:0000256" key="7">
    <source>
        <dbReference type="HAMAP-Rule" id="MF_00945"/>
    </source>
</evidence>
<dbReference type="HAMAP" id="MF_00945_B">
    <property type="entry name" value="NusA_B"/>
    <property type="match status" value="1"/>
</dbReference>
<comment type="similarity">
    <text evidence="7">Belongs to the NusA family.</text>
</comment>
<dbReference type="GO" id="GO:0005829">
    <property type="term" value="C:cytosol"/>
    <property type="evidence" value="ECO:0007669"/>
    <property type="project" value="TreeGrafter"/>
</dbReference>
<dbReference type="GO" id="GO:0031564">
    <property type="term" value="P:transcription antitermination"/>
    <property type="evidence" value="ECO:0007669"/>
    <property type="project" value="UniProtKB-UniRule"/>
</dbReference>
<dbReference type="OrthoDB" id="9807233at2"/>
<sequence length="411" mass="46838">MNNIALIESFGDFKDEKGISKIDLMAIIEDSLKTLLRKRYDSDDHFDVIVNPDKGDFQIFLNKRIVEDEMSEDDDLEIEISEAKKIDPTFEVGEEFTQEIPVAQLGRRNILTLKQILATKLQEHNNAMLYDQFRDRIGEIAVGEVHHIRHKHVILLDDEGNEFILPKENQIPSDFFRKGDSVRAVIESVDFKGSKPQIIVSRTAPKFLEKLLELEIPEIQDGTIILKKVVRIPGEKAKIAVDAYDDRIDPVGACVGVKGSRIHGVVRELRNENIDVIQWSKNPEILVKRALGNVNIQKADMNEEQSHALVYAPAEEISKIIGKQGQNIRLASWLTGYNIDVYRDKEEGDDVELVEFADEIEEWIINEFKKVGLDTARSVLDKETAALVGMTDLELETIEEVKQILRDELED</sequence>
<dbReference type="InterPro" id="IPR013735">
    <property type="entry name" value="TF_NusA_N"/>
</dbReference>
<name>A0A085CNG6_9FLAO</name>
<keyword evidence="1 7" id="KW-0806">Transcription termination</keyword>
<dbReference type="Proteomes" id="UP001189000">
    <property type="component" value="Unassembled WGS sequence"/>
</dbReference>
<dbReference type="Pfam" id="PF26594">
    <property type="entry name" value="KH_NusA_2nd"/>
    <property type="match status" value="1"/>
</dbReference>
<reference evidence="11 16" key="3">
    <citation type="submission" date="2016-07" db="EMBL/GenBank/DDBJ databases">
        <title>Revisiting the taxonomy of the Elizabethkingia Genus using Whole-Genome Sequencing, Optical Mapping, and MALDI-TOF, along with proposal of three novel Elizabethkingia species: Elizabethkingia bruuniana sp. nov., Elizabethkingia ursingii sp. nov., and Elizabethkingia occulta sp. nov.</title>
        <authorList>
            <person name="Nicholson A.C."/>
        </authorList>
    </citation>
    <scope>NUCLEOTIDE SEQUENCE [LARGE SCALE GENOMIC DNA]</scope>
    <source>
        <strain evidence="11 16">F3201</strain>
    </source>
</reference>
<dbReference type="Pfam" id="PF13184">
    <property type="entry name" value="KH_NusA_1st"/>
    <property type="match status" value="1"/>
</dbReference>
<keyword evidence="2 7" id="KW-0963">Cytoplasm</keyword>
<comment type="subunit">
    <text evidence="7">Monomer. Binds directly to the core enzyme of the DNA-dependent RNA polymerase and to nascent RNA.</text>
</comment>
<dbReference type="Proteomes" id="UP000190848">
    <property type="component" value="Chromosome"/>
</dbReference>
<dbReference type="GO" id="GO:0003723">
    <property type="term" value="F:RNA binding"/>
    <property type="evidence" value="ECO:0007669"/>
    <property type="project" value="UniProtKB-UniRule"/>
</dbReference>
<dbReference type="FunFam" id="3.30.300.20:FF:000002">
    <property type="entry name" value="Transcription termination/antitermination protein NusA"/>
    <property type="match status" value="1"/>
</dbReference>
<dbReference type="InterPro" id="IPR030842">
    <property type="entry name" value="TF_NusA_bacterial"/>
</dbReference>
<evidence type="ECO:0000256" key="4">
    <source>
        <dbReference type="ARBA" id="ARBA00022884"/>
    </source>
</evidence>
<gene>
    <name evidence="7" type="primary">nusA</name>
    <name evidence="12" type="ORF">AYC66_03070</name>
    <name evidence="14" type="ORF">BAY09_16435</name>
    <name evidence="11" type="ORF">BBD32_06300</name>
    <name evidence="13" type="ORF">CMU51_16765</name>
</gene>
<dbReference type="SUPFAM" id="SSF69705">
    <property type="entry name" value="Transcription factor NusA, N-terminal domain"/>
    <property type="match status" value="1"/>
</dbReference>
<evidence type="ECO:0000256" key="5">
    <source>
        <dbReference type="ARBA" id="ARBA00023015"/>
    </source>
</evidence>
<evidence type="ECO:0000313" key="12">
    <source>
        <dbReference type="EMBL" id="AQX52671.1"/>
    </source>
</evidence>
<dbReference type="Gene3D" id="3.30.300.20">
    <property type="match status" value="2"/>
</dbReference>
<dbReference type="InterPro" id="IPR015946">
    <property type="entry name" value="KH_dom-like_a/b"/>
</dbReference>
<dbReference type="EMBL" id="CP016374">
    <property type="protein sequence ID" value="AQX03515.1"/>
    <property type="molecule type" value="Genomic_DNA"/>
</dbReference>
<keyword evidence="4 7" id="KW-0694">RNA-binding</keyword>
<dbReference type="RefSeq" id="WP_024564007.1">
    <property type="nucleotide sequence ID" value="NZ_AP022313.1"/>
</dbReference>
<dbReference type="EMBL" id="NWGY01000017">
    <property type="protein sequence ID" value="MDV3665704.1"/>
    <property type="molecule type" value="Genomic_DNA"/>
</dbReference>
<dbReference type="SUPFAM" id="SSF54814">
    <property type="entry name" value="Prokaryotic type KH domain (KH-domain type II)"/>
    <property type="match status" value="2"/>
</dbReference>
<dbReference type="Proteomes" id="UP000189738">
    <property type="component" value="Chromosome"/>
</dbReference>
<evidence type="ECO:0000313" key="11">
    <source>
        <dbReference type="EMBL" id="AQX03515.1"/>
    </source>
</evidence>
<comment type="subcellular location">
    <subcellularLocation>
        <location evidence="7">Cytoplasm</location>
    </subcellularLocation>
</comment>
<dbReference type="InterPro" id="IPR010213">
    <property type="entry name" value="TF_NusA"/>
</dbReference>
<evidence type="ECO:0000259" key="9">
    <source>
        <dbReference type="Pfam" id="PF13184"/>
    </source>
</evidence>
<dbReference type="NCBIfam" id="TIGR01953">
    <property type="entry name" value="NusA"/>
    <property type="match status" value="1"/>
</dbReference>
<dbReference type="Gene3D" id="2.40.50.140">
    <property type="entry name" value="Nucleic acid-binding proteins"/>
    <property type="match status" value="1"/>
</dbReference>
<reference evidence="13" key="4">
    <citation type="submission" date="2023-02" db="EMBL/GenBank/DDBJ databases">
        <title>Elizabethkingia anophelis draft genomes.</title>
        <authorList>
            <person name="Nicholson A.C."/>
            <person name="Whitney A.M."/>
            <person name="Humrighouse B.W."/>
            <person name="Villarma A."/>
            <person name="Bell M."/>
            <person name="Mcquiston J."/>
        </authorList>
    </citation>
    <scope>NUCLEOTIDE SEQUENCE</scope>
    <source>
        <strain evidence="13">B4955</strain>
    </source>
</reference>
<dbReference type="InterPro" id="IPR025249">
    <property type="entry name" value="TF_NusA_KH_1st"/>
</dbReference>
<dbReference type="Pfam" id="PF08529">
    <property type="entry name" value="NusA_N"/>
    <property type="match status" value="1"/>
</dbReference>
<dbReference type="SUPFAM" id="SSF50249">
    <property type="entry name" value="Nucleic acid-binding proteins"/>
    <property type="match status" value="1"/>
</dbReference>
<dbReference type="GeneID" id="56684810"/>
<dbReference type="InterPro" id="IPR058582">
    <property type="entry name" value="KH_NusA_2nd"/>
</dbReference>
<feature type="domain" description="Transcription factor NusA N-terminal" evidence="8">
    <location>
        <begin position="6"/>
        <end position="125"/>
    </location>
</feature>
<evidence type="ECO:0000256" key="2">
    <source>
        <dbReference type="ARBA" id="ARBA00022490"/>
    </source>
</evidence>
<feature type="domain" description="Transcription factor NusA first KH" evidence="9">
    <location>
        <begin position="202"/>
        <end position="279"/>
    </location>
</feature>
<dbReference type="GO" id="GO:0006353">
    <property type="term" value="P:DNA-templated transcription termination"/>
    <property type="evidence" value="ECO:0007669"/>
    <property type="project" value="UniProtKB-UniRule"/>
</dbReference>
<proteinExistence type="inferred from homology"/>
<dbReference type="EMBL" id="CP014339">
    <property type="protein sequence ID" value="AQX52671.1"/>
    <property type="molecule type" value="Genomic_DNA"/>
</dbReference>
<dbReference type="CDD" id="cd02134">
    <property type="entry name" value="KH-II_NusA_rpt1"/>
    <property type="match status" value="1"/>
</dbReference>